<reference evidence="7 8" key="1">
    <citation type="submission" date="2020-08" db="EMBL/GenBank/DDBJ databases">
        <title>Genomic Encyclopedia of Type Strains, Phase IV (KMG-V): Genome sequencing to study the core and pangenomes of soil and plant-associated prokaryotes.</title>
        <authorList>
            <person name="Whitman W."/>
        </authorList>
    </citation>
    <scope>NUCLEOTIDE SEQUENCE [LARGE SCALE GENOMIC DNA]</scope>
    <source>
        <strain evidence="7 8">ANJLi2</strain>
    </source>
</reference>
<gene>
    <name evidence="7" type="ORF">HDF23_000495</name>
</gene>
<comment type="similarity">
    <text evidence="1">Belongs to the sigma-70 factor family. ECF subfamily.</text>
</comment>
<protein>
    <submittedName>
        <fullName evidence="7">RNA polymerase sigma-70 factor (ECF subfamily)</fullName>
    </submittedName>
</protein>
<name>A0ABR6PDC8_9SPHI</name>
<dbReference type="InterPro" id="IPR039425">
    <property type="entry name" value="RNA_pol_sigma-70-like"/>
</dbReference>
<evidence type="ECO:0000313" key="8">
    <source>
        <dbReference type="Proteomes" id="UP000541583"/>
    </source>
</evidence>
<evidence type="ECO:0000256" key="4">
    <source>
        <dbReference type="ARBA" id="ARBA00023163"/>
    </source>
</evidence>
<dbReference type="SUPFAM" id="SSF88946">
    <property type="entry name" value="Sigma2 domain of RNA polymerase sigma factors"/>
    <property type="match status" value="1"/>
</dbReference>
<dbReference type="InterPro" id="IPR013249">
    <property type="entry name" value="RNA_pol_sigma70_r4_t2"/>
</dbReference>
<evidence type="ECO:0000256" key="2">
    <source>
        <dbReference type="ARBA" id="ARBA00023015"/>
    </source>
</evidence>
<dbReference type="NCBIfam" id="TIGR02937">
    <property type="entry name" value="sigma70-ECF"/>
    <property type="match status" value="1"/>
</dbReference>
<comment type="caution">
    <text evidence="7">The sequence shown here is derived from an EMBL/GenBank/DDBJ whole genome shotgun (WGS) entry which is preliminary data.</text>
</comment>
<dbReference type="Pfam" id="PF04542">
    <property type="entry name" value="Sigma70_r2"/>
    <property type="match status" value="1"/>
</dbReference>
<dbReference type="Gene3D" id="1.10.1740.10">
    <property type="match status" value="1"/>
</dbReference>
<dbReference type="Gene3D" id="1.10.10.10">
    <property type="entry name" value="Winged helix-like DNA-binding domain superfamily/Winged helix DNA-binding domain"/>
    <property type="match status" value="1"/>
</dbReference>
<keyword evidence="2" id="KW-0805">Transcription regulation</keyword>
<proteinExistence type="inferred from homology"/>
<evidence type="ECO:0000259" key="6">
    <source>
        <dbReference type="Pfam" id="PF08281"/>
    </source>
</evidence>
<keyword evidence="3" id="KW-0731">Sigma factor</keyword>
<evidence type="ECO:0000313" key="7">
    <source>
        <dbReference type="EMBL" id="MBB6107765.1"/>
    </source>
</evidence>
<dbReference type="RefSeq" id="WP_245834596.1">
    <property type="nucleotide sequence ID" value="NZ_FTMG01000001.1"/>
</dbReference>
<accession>A0ABR6PDC8</accession>
<evidence type="ECO:0000256" key="1">
    <source>
        <dbReference type="ARBA" id="ARBA00010641"/>
    </source>
</evidence>
<dbReference type="InterPro" id="IPR013325">
    <property type="entry name" value="RNA_pol_sigma_r2"/>
</dbReference>
<keyword evidence="4" id="KW-0804">Transcription</keyword>
<dbReference type="PANTHER" id="PTHR43133:SF46">
    <property type="entry name" value="RNA POLYMERASE SIGMA-70 FACTOR ECF SUBFAMILY"/>
    <property type="match status" value="1"/>
</dbReference>
<feature type="domain" description="RNA polymerase sigma factor 70 region 4 type 2" evidence="6">
    <location>
        <begin position="135"/>
        <end position="182"/>
    </location>
</feature>
<dbReference type="SUPFAM" id="SSF88659">
    <property type="entry name" value="Sigma3 and sigma4 domains of RNA polymerase sigma factors"/>
    <property type="match status" value="1"/>
</dbReference>
<dbReference type="EMBL" id="JACHCB010000001">
    <property type="protein sequence ID" value="MBB6107765.1"/>
    <property type="molecule type" value="Genomic_DNA"/>
</dbReference>
<sequence>MPLILIQKGKAMTSDKENLNLMLQQLQQGSEQAFTVLYDKFSKPLYRTILRLVKDEDIAQELLQDLFMKIWEKKEKINLEGSFKSFLYKVAENIVYSYFRKVAKDARLIDKLISDYVDFDTNAEELIIAKETNAMLQRAIECLPTQRQQVYILCKLQGKTHEEVSNLLGISTSTINNQIVKANKSVKEYFNLNREFVIFLLASELIKYLT</sequence>
<dbReference type="InterPro" id="IPR014284">
    <property type="entry name" value="RNA_pol_sigma-70_dom"/>
</dbReference>
<dbReference type="PANTHER" id="PTHR43133">
    <property type="entry name" value="RNA POLYMERASE ECF-TYPE SIGMA FACTO"/>
    <property type="match status" value="1"/>
</dbReference>
<dbReference type="Pfam" id="PF08281">
    <property type="entry name" value="Sigma70_r4_2"/>
    <property type="match status" value="1"/>
</dbReference>
<keyword evidence="8" id="KW-1185">Reference proteome</keyword>
<dbReference type="InterPro" id="IPR036388">
    <property type="entry name" value="WH-like_DNA-bd_sf"/>
</dbReference>
<evidence type="ECO:0000256" key="3">
    <source>
        <dbReference type="ARBA" id="ARBA00023082"/>
    </source>
</evidence>
<feature type="domain" description="RNA polymerase sigma-70 region 2" evidence="5">
    <location>
        <begin position="37"/>
        <end position="102"/>
    </location>
</feature>
<organism evidence="7 8">
    <name type="scientific">Mucilaginibacter lappiensis</name>
    <dbReference type="NCBI Taxonomy" id="354630"/>
    <lineage>
        <taxon>Bacteria</taxon>
        <taxon>Pseudomonadati</taxon>
        <taxon>Bacteroidota</taxon>
        <taxon>Sphingobacteriia</taxon>
        <taxon>Sphingobacteriales</taxon>
        <taxon>Sphingobacteriaceae</taxon>
        <taxon>Mucilaginibacter</taxon>
    </lineage>
</organism>
<dbReference type="InterPro" id="IPR013324">
    <property type="entry name" value="RNA_pol_sigma_r3/r4-like"/>
</dbReference>
<evidence type="ECO:0000259" key="5">
    <source>
        <dbReference type="Pfam" id="PF04542"/>
    </source>
</evidence>
<dbReference type="Proteomes" id="UP000541583">
    <property type="component" value="Unassembled WGS sequence"/>
</dbReference>
<dbReference type="CDD" id="cd06171">
    <property type="entry name" value="Sigma70_r4"/>
    <property type="match status" value="1"/>
</dbReference>
<dbReference type="InterPro" id="IPR007627">
    <property type="entry name" value="RNA_pol_sigma70_r2"/>
</dbReference>